<organism evidence="1 2">
    <name type="scientific">candidate division WOR-3 bacterium</name>
    <dbReference type="NCBI Taxonomy" id="2052148"/>
    <lineage>
        <taxon>Bacteria</taxon>
        <taxon>Bacteria division WOR-3</taxon>
    </lineage>
</organism>
<dbReference type="InterPro" id="IPR021866">
    <property type="entry name" value="SpoIIAA-like"/>
</dbReference>
<comment type="caution">
    <text evidence="1">The sequence shown here is derived from an EMBL/GenBank/DDBJ whole genome shotgun (WGS) entry which is preliminary data.</text>
</comment>
<name>A0A9D5KB39_UNCW3</name>
<gene>
    <name evidence="1" type="ORF">GF359_10705</name>
</gene>
<accession>A0A9D5KB39</accession>
<evidence type="ECO:0000313" key="1">
    <source>
        <dbReference type="EMBL" id="MBD3365671.1"/>
    </source>
</evidence>
<dbReference type="EMBL" id="WJKJ01000352">
    <property type="protein sequence ID" value="MBD3365671.1"/>
    <property type="molecule type" value="Genomic_DNA"/>
</dbReference>
<dbReference type="AlphaFoldDB" id="A0A9D5KB39"/>
<dbReference type="InterPro" id="IPR038396">
    <property type="entry name" value="SpoIIAA-like_sf"/>
</dbReference>
<protein>
    <recommendedName>
        <fullName evidence="3">STAS/SEC14 domain-containing protein</fullName>
    </recommendedName>
</protein>
<proteinExistence type="predicted"/>
<dbReference type="Proteomes" id="UP000630660">
    <property type="component" value="Unassembled WGS sequence"/>
</dbReference>
<dbReference type="Gene3D" id="3.40.50.10600">
    <property type="entry name" value="SpoIIaa-like domains"/>
    <property type="match status" value="1"/>
</dbReference>
<sequence length="127" mass="15027">MKHKIFYDKENDVLREKFIGSFTTDDVPEYLELMSKVYSSCNHAHVLVDLSEAHEPYMDAETRQMLVEGSGRHRYYDERVAFIGAAPRIKELTVDFIEGLRHMGKQLKIKFFKVEEEALVWLREDNR</sequence>
<dbReference type="InterPro" id="IPR036513">
    <property type="entry name" value="STAS_dom_sf"/>
</dbReference>
<evidence type="ECO:0000313" key="2">
    <source>
        <dbReference type="Proteomes" id="UP000630660"/>
    </source>
</evidence>
<dbReference type="SUPFAM" id="SSF52091">
    <property type="entry name" value="SpoIIaa-like"/>
    <property type="match status" value="1"/>
</dbReference>
<dbReference type="Pfam" id="PF11964">
    <property type="entry name" value="SpoIIAA-like"/>
    <property type="match status" value="1"/>
</dbReference>
<reference evidence="1" key="1">
    <citation type="submission" date="2019-11" db="EMBL/GenBank/DDBJ databases">
        <title>Microbial mats filling the niche in hypersaline microbial mats.</title>
        <authorList>
            <person name="Wong H.L."/>
            <person name="Macleod F.I."/>
            <person name="White R.A. III"/>
            <person name="Burns B.P."/>
        </authorList>
    </citation>
    <scope>NUCLEOTIDE SEQUENCE</scope>
    <source>
        <strain evidence="1">Bin_327</strain>
    </source>
</reference>
<evidence type="ECO:0008006" key="3">
    <source>
        <dbReference type="Google" id="ProtNLM"/>
    </source>
</evidence>